<evidence type="ECO:0008006" key="10">
    <source>
        <dbReference type="Google" id="ProtNLM"/>
    </source>
</evidence>
<keyword evidence="4" id="KW-0238">DNA-binding</keyword>
<dbReference type="CDD" id="cd22921">
    <property type="entry name" value="HFD_CENP-X"/>
    <property type="match status" value="1"/>
</dbReference>
<name>A0A6A6GXJ7_VIRVR</name>
<sequence length="202" mass="21639">MSAARATGNRRPPAFKPPRPAGKSTINTARRKDAADTSRTAVSQPRSSVSGSNNSGFKPASRTIPISDDEEEGDLEDAQDTLEADHNDDDDSDTSLPAAPRNRLAKSSASPSAAAPQASQDAPPPIPQKLLTRLLYEGFEDKKTKIGKDAMTVVGKYMEIFVREAIARAAMEREGESGGGLGDEFLEVEDLEKLAPQLLLDF</sequence>
<comment type="subcellular location">
    <subcellularLocation>
        <location evidence="1">Nucleus</location>
    </subcellularLocation>
</comment>
<dbReference type="GO" id="GO:0031297">
    <property type="term" value="P:replication fork processing"/>
    <property type="evidence" value="ECO:0007669"/>
    <property type="project" value="TreeGrafter"/>
</dbReference>
<evidence type="ECO:0000256" key="3">
    <source>
        <dbReference type="ARBA" id="ARBA00022763"/>
    </source>
</evidence>
<evidence type="ECO:0000256" key="4">
    <source>
        <dbReference type="ARBA" id="ARBA00023125"/>
    </source>
</evidence>
<organism evidence="8 9">
    <name type="scientific">Viridothelium virens</name>
    <name type="common">Speckled blister lichen</name>
    <name type="synonym">Trypethelium virens</name>
    <dbReference type="NCBI Taxonomy" id="1048519"/>
    <lineage>
        <taxon>Eukaryota</taxon>
        <taxon>Fungi</taxon>
        <taxon>Dikarya</taxon>
        <taxon>Ascomycota</taxon>
        <taxon>Pezizomycotina</taxon>
        <taxon>Dothideomycetes</taxon>
        <taxon>Dothideomycetes incertae sedis</taxon>
        <taxon>Trypetheliales</taxon>
        <taxon>Trypetheliaceae</taxon>
        <taxon>Viridothelium</taxon>
    </lineage>
</organism>
<reference evidence="8" key="1">
    <citation type="journal article" date="2020" name="Stud. Mycol.">
        <title>101 Dothideomycetes genomes: a test case for predicting lifestyles and emergence of pathogens.</title>
        <authorList>
            <person name="Haridas S."/>
            <person name="Albert R."/>
            <person name="Binder M."/>
            <person name="Bloem J."/>
            <person name="Labutti K."/>
            <person name="Salamov A."/>
            <person name="Andreopoulos B."/>
            <person name="Baker S."/>
            <person name="Barry K."/>
            <person name="Bills G."/>
            <person name="Bluhm B."/>
            <person name="Cannon C."/>
            <person name="Castanera R."/>
            <person name="Culley D."/>
            <person name="Daum C."/>
            <person name="Ezra D."/>
            <person name="Gonzalez J."/>
            <person name="Henrissat B."/>
            <person name="Kuo A."/>
            <person name="Liang C."/>
            <person name="Lipzen A."/>
            <person name="Lutzoni F."/>
            <person name="Magnuson J."/>
            <person name="Mondo S."/>
            <person name="Nolan M."/>
            <person name="Ohm R."/>
            <person name="Pangilinan J."/>
            <person name="Park H.-J."/>
            <person name="Ramirez L."/>
            <person name="Alfaro M."/>
            <person name="Sun H."/>
            <person name="Tritt A."/>
            <person name="Yoshinaga Y."/>
            <person name="Zwiers L.-H."/>
            <person name="Turgeon B."/>
            <person name="Goodwin S."/>
            <person name="Spatafora J."/>
            <person name="Crous P."/>
            <person name="Grigoriev I."/>
        </authorList>
    </citation>
    <scope>NUCLEOTIDE SEQUENCE</scope>
    <source>
        <strain evidence="8">Tuck. ex Michener</strain>
    </source>
</reference>
<proteinExistence type="inferred from homology"/>
<dbReference type="PANTHER" id="PTHR28680">
    <property type="entry name" value="CENTROMERE PROTEIN X"/>
    <property type="match status" value="1"/>
</dbReference>
<dbReference type="GO" id="GO:0071821">
    <property type="term" value="C:FANCM-MHF complex"/>
    <property type="evidence" value="ECO:0007669"/>
    <property type="project" value="TreeGrafter"/>
</dbReference>
<evidence type="ECO:0000256" key="1">
    <source>
        <dbReference type="ARBA" id="ARBA00004123"/>
    </source>
</evidence>
<dbReference type="GO" id="GO:0000712">
    <property type="term" value="P:resolution of meiotic recombination intermediates"/>
    <property type="evidence" value="ECO:0007669"/>
    <property type="project" value="TreeGrafter"/>
</dbReference>
<evidence type="ECO:0000256" key="2">
    <source>
        <dbReference type="ARBA" id="ARBA00009359"/>
    </source>
</evidence>
<dbReference type="EMBL" id="ML991841">
    <property type="protein sequence ID" value="KAF2230437.1"/>
    <property type="molecule type" value="Genomic_DNA"/>
</dbReference>
<comment type="similarity">
    <text evidence="2">Belongs to the CENP-X/MHF2 family.</text>
</comment>
<dbReference type="GO" id="GO:0006281">
    <property type="term" value="P:DNA repair"/>
    <property type="evidence" value="ECO:0007669"/>
    <property type="project" value="UniProtKB-KW"/>
</dbReference>
<keyword evidence="9" id="KW-1185">Reference proteome</keyword>
<dbReference type="Proteomes" id="UP000800092">
    <property type="component" value="Unassembled WGS sequence"/>
</dbReference>
<feature type="region of interest" description="Disordered" evidence="7">
    <location>
        <begin position="1"/>
        <end position="128"/>
    </location>
</feature>
<evidence type="ECO:0000256" key="6">
    <source>
        <dbReference type="ARBA" id="ARBA00023242"/>
    </source>
</evidence>
<evidence type="ECO:0000256" key="5">
    <source>
        <dbReference type="ARBA" id="ARBA00023204"/>
    </source>
</evidence>
<evidence type="ECO:0000313" key="8">
    <source>
        <dbReference type="EMBL" id="KAF2230437.1"/>
    </source>
</evidence>
<keyword evidence="5" id="KW-0234">DNA repair</keyword>
<evidence type="ECO:0000313" key="9">
    <source>
        <dbReference type="Proteomes" id="UP000800092"/>
    </source>
</evidence>
<accession>A0A6A6GXJ7</accession>
<feature type="compositionally biased region" description="Polar residues" evidence="7">
    <location>
        <begin position="37"/>
        <end position="56"/>
    </location>
</feature>
<dbReference type="Gene3D" id="6.10.130.30">
    <property type="match status" value="1"/>
</dbReference>
<evidence type="ECO:0000256" key="7">
    <source>
        <dbReference type="SAM" id="MobiDB-lite"/>
    </source>
</evidence>
<dbReference type="InterPro" id="IPR018552">
    <property type="entry name" value="CENP-X"/>
</dbReference>
<dbReference type="GO" id="GO:0003677">
    <property type="term" value="F:DNA binding"/>
    <property type="evidence" value="ECO:0007669"/>
    <property type="project" value="UniProtKB-KW"/>
</dbReference>
<protein>
    <recommendedName>
        <fullName evidence="10">Centromere protein X</fullName>
    </recommendedName>
</protein>
<dbReference type="AlphaFoldDB" id="A0A6A6GXJ7"/>
<dbReference type="OrthoDB" id="2500381at2759"/>
<keyword evidence="6" id="KW-0539">Nucleus</keyword>
<feature type="compositionally biased region" description="Low complexity" evidence="7">
    <location>
        <begin position="107"/>
        <end position="121"/>
    </location>
</feature>
<dbReference type="GO" id="GO:0051382">
    <property type="term" value="P:kinetochore assembly"/>
    <property type="evidence" value="ECO:0007669"/>
    <property type="project" value="InterPro"/>
</dbReference>
<gene>
    <name evidence="8" type="ORF">EV356DRAFT_519859</name>
</gene>
<dbReference type="Pfam" id="PF09415">
    <property type="entry name" value="CENP-X"/>
    <property type="match status" value="1"/>
</dbReference>
<dbReference type="PANTHER" id="PTHR28680:SF1">
    <property type="entry name" value="CENTROMERE PROTEIN X"/>
    <property type="match status" value="1"/>
</dbReference>
<feature type="compositionally biased region" description="Acidic residues" evidence="7">
    <location>
        <begin position="67"/>
        <end position="93"/>
    </location>
</feature>
<keyword evidence="3" id="KW-0227">DNA damage</keyword>